<dbReference type="InterPro" id="IPR013320">
    <property type="entry name" value="ConA-like_dom_sf"/>
</dbReference>
<evidence type="ECO:0000313" key="2">
    <source>
        <dbReference type="Proteomes" id="UP000295662"/>
    </source>
</evidence>
<dbReference type="SUPFAM" id="SSF49899">
    <property type="entry name" value="Concanavalin A-like lectins/glucanases"/>
    <property type="match status" value="1"/>
</dbReference>
<reference evidence="1 2" key="1">
    <citation type="submission" date="2019-03" db="EMBL/GenBank/DDBJ databases">
        <title>Genomic Encyclopedia of Archaeal and Bacterial Type Strains, Phase II (KMG-II): from individual species to whole genera.</title>
        <authorList>
            <person name="Goeker M."/>
        </authorList>
    </citation>
    <scope>NUCLEOTIDE SEQUENCE [LARGE SCALE GENOMIC DNA]</scope>
    <source>
        <strain evidence="1 2">ATCC 25309</strain>
    </source>
</reference>
<sequence length="48" mass="5225">MFTRRHLLTTGTAGLLLDFHGTLAEVAIYPRVLSAREIADNDRAGRAG</sequence>
<dbReference type="Proteomes" id="UP000295662">
    <property type="component" value="Unassembled WGS sequence"/>
</dbReference>
<name>A0A4R7RLF6_9BACT</name>
<dbReference type="EMBL" id="SOCA01000009">
    <property type="protein sequence ID" value="TDU66180.1"/>
    <property type="molecule type" value="Genomic_DNA"/>
</dbReference>
<dbReference type="AlphaFoldDB" id="A0A4R7RLF6"/>
<accession>A0A4R7RLF6</accession>
<comment type="caution">
    <text evidence="1">The sequence shown here is derived from an EMBL/GenBank/DDBJ whole genome shotgun (WGS) entry which is preliminary data.</text>
</comment>
<gene>
    <name evidence="1" type="ORF">EI77_03919</name>
</gene>
<organism evidence="1 2">
    <name type="scientific">Prosthecobacter fusiformis</name>
    <dbReference type="NCBI Taxonomy" id="48464"/>
    <lineage>
        <taxon>Bacteria</taxon>
        <taxon>Pseudomonadati</taxon>
        <taxon>Verrucomicrobiota</taxon>
        <taxon>Verrucomicrobiia</taxon>
        <taxon>Verrucomicrobiales</taxon>
        <taxon>Verrucomicrobiaceae</taxon>
        <taxon>Prosthecobacter</taxon>
    </lineage>
</organism>
<dbReference type="RefSeq" id="WP_166647369.1">
    <property type="nucleotide sequence ID" value="NZ_SOCA01000009.1"/>
</dbReference>
<keyword evidence="2" id="KW-1185">Reference proteome</keyword>
<evidence type="ECO:0000313" key="1">
    <source>
        <dbReference type="EMBL" id="TDU66180.1"/>
    </source>
</evidence>
<proteinExistence type="predicted"/>
<protein>
    <submittedName>
        <fullName evidence="1">Uncharacterized protein</fullName>
    </submittedName>
</protein>